<evidence type="ECO:0000256" key="6">
    <source>
        <dbReference type="ARBA" id="ARBA00022840"/>
    </source>
</evidence>
<evidence type="ECO:0000259" key="10">
    <source>
        <dbReference type="PROSITE" id="PS50011"/>
    </source>
</evidence>
<dbReference type="EMBL" id="CABFNP030001042">
    <property type="protein sequence ID" value="CAI6090866.1"/>
    <property type="molecule type" value="Genomic_DNA"/>
</dbReference>
<evidence type="ECO:0000256" key="2">
    <source>
        <dbReference type="ARBA" id="ARBA00022527"/>
    </source>
</evidence>
<evidence type="ECO:0000256" key="7">
    <source>
        <dbReference type="ARBA" id="ARBA00047899"/>
    </source>
</evidence>
<evidence type="ECO:0000256" key="5">
    <source>
        <dbReference type="ARBA" id="ARBA00022777"/>
    </source>
</evidence>
<keyword evidence="4 9" id="KW-0547">Nucleotide-binding</keyword>
<dbReference type="PROSITE" id="PS00107">
    <property type="entry name" value="PROTEIN_KINASE_ATP"/>
    <property type="match status" value="1"/>
</dbReference>
<dbReference type="SMART" id="SM00220">
    <property type="entry name" value="S_TKc"/>
    <property type="match status" value="1"/>
</dbReference>
<keyword evidence="2" id="KW-0723">Serine/threonine-protein kinase</keyword>
<name>A0AA35M5H1_9HYPO</name>
<dbReference type="InterPro" id="IPR000719">
    <property type="entry name" value="Prot_kinase_dom"/>
</dbReference>
<keyword evidence="3" id="KW-0808">Transferase</keyword>
<evidence type="ECO:0000313" key="12">
    <source>
        <dbReference type="Proteomes" id="UP001160390"/>
    </source>
</evidence>
<dbReference type="AlphaFoldDB" id="A0AA35M5H1"/>
<dbReference type="PROSITE" id="PS50011">
    <property type="entry name" value="PROTEIN_KINASE_DOM"/>
    <property type="match status" value="1"/>
</dbReference>
<dbReference type="PANTHER" id="PTHR47634">
    <property type="entry name" value="PROTEIN KINASE DOMAIN-CONTAINING PROTEIN-RELATED"/>
    <property type="match status" value="1"/>
</dbReference>
<dbReference type="InterPro" id="IPR017441">
    <property type="entry name" value="Protein_kinase_ATP_BS"/>
</dbReference>
<dbReference type="GO" id="GO:0004674">
    <property type="term" value="F:protein serine/threonine kinase activity"/>
    <property type="evidence" value="ECO:0007669"/>
    <property type="project" value="UniProtKB-KW"/>
</dbReference>
<comment type="caution">
    <text evidence="11">The sequence shown here is derived from an EMBL/GenBank/DDBJ whole genome shotgun (WGS) entry which is preliminary data.</text>
</comment>
<protein>
    <recommendedName>
        <fullName evidence="1">non-specific serine/threonine protein kinase</fullName>
        <ecNumber evidence="1">2.7.11.1</ecNumber>
    </recommendedName>
</protein>
<dbReference type="GO" id="GO:0005634">
    <property type="term" value="C:nucleus"/>
    <property type="evidence" value="ECO:0007669"/>
    <property type="project" value="TreeGrafter"/>
</dbReference>
<reference evidence="11" key="1">
    <citation type="submission" date="2023-01" db="EMBL/GenBank/DDBJ databases">
        <authorList>
            <person name="Piombo E."/>
        </authorList>
    </citation>
    <scope>NUCLEOTIDE SEQUENCE</scope>
</reference>
<evidence type="ECO:0000256" key="4">
    <source>
        <dbReference type="ARBA" id="ARBA00022741"/>
    </source>
</evidence>
<comment type="catalytic activity">
    <reaction evidence="7">
        <text>L-threonyl-[protein] + ATP = O-phospho-L-threonyl-[protein] + ADP + H(+)</text>
        <dbReference type="Rhea" id="RHEA:46608"/>
        <dbReference type="Rhea" id="RHEA-COMP:11060"/>
        <dbReference type="Rhea" id="RHEA-COMP:11605"/>
        <dbReference type="ChEBI" id="CHEBI:15378"/>
        <dbReference type="ChEBI" id="CHEBI:30013"/>
        <dbReference type="ChEBI" id="CHEBI:30616"/>
        <dbReference type="ChEBI" id="CHEBI:61977"/>
        <dbReference type="ChEBI" id="CHEBI:456216"/>
        <dbReference type="EC" id="2.7.11.1"/>
    </reaction>
</comment>
<dbReference type="GO" id="GO:0000245">
    <property type="term" value="P:spliceosomal complex assembly"/>
    <property type="evidence" value="ECO:0007669"/>
    <property type="project" value="TreeGrafter"/>
</dbReference>
<evidence type="ECO:0000256" key="1">
    <source>
        <dbReference type="ARBA" id="ARBA00012513"/>
    </source>
</evidence>
<dbReference type="Gene3D" id="1.10.510.10">
    <property type="entry name" value="Transferase(Phosphotransferase) domain 1"/>
    <property type="match status" value="1"/>
</dbReference>
<dbReference type="GO" id="GO:0050684">
    <property type="term" value="P:regulation of mRNA processing"/>
    <property type="evidence" value="ECO:0007669"/>
    <property type="project" value="TreeGrafter"/>
</dbReference>
<dbReference type="GO" id="GO:0005737">
    <property type="term" value="C:cytoplasm"/>
    <property type="evidence" value="ECO:0007669"/>
    <property type="project" value="TreeGrafter"/>
</dbReference>
<sequence length="439" mass="49240">MIQTDMTTFYFGGDGEETEELFRYKPGGLHPVILGEVLPKLGTCVDNQDKKPRYGILLKLGFGGFSTVWLTRDVDEKRYVALKVCEGSDQHTQSSTEVEILRHLHQANSDALGHENILEIYDSFTVRGPNGFHTCIVTEVVLPVRRIESKKLGSRQKLVQQLMAGIGFLHSHGVVHGGKAQPRESRMRTQLKDVSKTRFTDPHMGNLGIAIPQLQQIAELDVMDYFSDPVLTAVVPHDTLLSLESYPVYLTETSPLEDLIGAKNLLPPPEEMCLKIMDFGRACWEDDIPSDLPGVTPVTNRPPEVSMHMLSNGEIGSAWSKEADIWAIGCIMHQLKGEYVISSWGNLQSQLYAALCLGGEPPKDWSEFLSSQKPGLNTEIWEQPVFDTDKAWSDKLESAPDRETFLDLIRKMVTMQPSDRTQIAMLYDHRYFSDGSDSE</sequence>
<feature type="binding site" evidence="9">
    <location>
        <position position="83"/>
    </location>
    <ligand>
        <name>ATP</name>
        <dbReference type="ChEBI" id="CHEBI:30616"/>
    </ligand>
</feature>
<evidence type="ECO:0000256" key="9">
    <source>
        <dbReference type="PROSITE-ProRule" id="PRU10141"/>
    </source>
</evidence>
<comment type="catalytic activity">
    <reaction evidence="8">
        <text>L-seryl-[protein] + ATP = O-phospho-L-seryl-[protein] + ADP + H(+)</text>
        <dbReference type="Rhea" id="RHEA:17989"/>
        <dbReference type="Rhea" id="RHEA-COMP:9863"/>
        <dbReference type="Rhea" id="RHEA-COMP:11604"/>
        <dbReference type="ChEBI" id="CHEBI:15378"/>
        <dbReference type="ChEBI" id="CHEBI:29999"/>
        <dbReference type="ChEBI" id="CHEBI:30616"/>
        <dbReference type="ChEBI" id="CHEBI:83421"/>
        <dbReference type="ChEBI" id="CHEBI:456216"/>
        <dbReference type="EC" id="2.7.11.1"/>
    </reaction>
</comment>
<dbReference type="Proteomes" id="UP001160390">
    <property type="component" value="Unassembled WGS sequence"/>
</dbReference>
<keyword evidence="6 9" id="KW-0067">ATP-binding</keyword>
<proteinExistence type="predicted"/>
<keyword evidence="5" id="KW-0418">Kinase</keyword>
<dbReference type="PANTHER" id="PTHR47634:SF9">
    <property type="entry name" value="PROTEIN KINASE DOMAIN-CONTAINING PROTEIN-RELATED"/>
    <property type="match status" value="1"/>
</dbReference>
<feature type="domain" description="Protein kinase" evidence="10">
    <location>
        <begin position="54"/>
        <end position="432"/>
    </location>
</feature>
<gene>
    <name evidence="11" type="ORF">CCHLO57077_00010087</name>
</gene>
<accession>A0AA35M5H1</accession>
<dbReference type="Gene3D" id="3.30.200.20">
    <property type="entry name" value="Phosphorylase Kinase, domain 1"/>
    <property type="match status" value="1"/>
</dbReference>
<dbReference type="GO" id="GO:0005524">
    <property type="term" value="F:ATP binding"/>
    <property type="evidence" value="ECO:0007669"/>
    <property type="project" value="UniProtKB-UniRule"/>
</dbReference>
<evidence type="ECO:0000313" key="11">
    <source>
        <dbReference type="EMBL" id="CAI6090866.1"/>
    </source>
</evidence>
<keyword evidence="12" id="KW-1185">Reference proteome</keyword>
<dbReference type="InterPro" id="IPR011009">
    <property type="entry name" value="Kinase-like_dom_sf"/>
</dbReference>
<dbReference type="Pfam" id="PF00069">
    <property type="entry name" value="Pkinase"/>
    <property type="match status" value="1"/>
</dbReference>
<evidence type="ECO:0000256" key="3">
    <source>
        <dbReference type="ARBA" id="ARBA00022679"/>
    </source>
</evidence>
<evidence type="ECO:0000256" key="8">
    <source>
        <dbReference type="ARBA" id="ARBA00048679"/>
    </source>
</evidence>
<dbReference type="SUPFAM" id="SSF56112">
    <property type="entry name" value="Protein kinase-like (PK-like)"/>
    <property type="match status" value="1"/>
</dbReference>
<dbReference type="EC" id="2.7.11.1" evidence="1"/>
<dbReference type="InterPro" id="IPR051334">
    <property type="entry name" value="SRPK"/>
</dbReference>
<organism evidence="11 12">
    <name type="scientific">Clonostachys chloroleuca</name>
    <dbReference type="NCBI Taxonomy" id="1926264"/>
    <lineage>
        <taxon>Eukaryota</taxon>
        <taxon>Fungi</taxon>
        <taxon>Dikarya</taxon>
        <taxon>Ascomycota</taxon>
        <taxon>Pezizomycotina</taxon>
        <taxon>Sordariomycetes</taxon>
        <taxon>Hypocreomycetidae</taxon>
        <taxon>Hypocreales</taxon>
        <taxon>Bionectriaceae</taxon>
        <taxon>Clonostachys</taxon>
    </lineage>
</organism>